<dbReference type="AlphaFoldDB" id="A0A4Z1GAE7"/>
<dbReference type="Proteomes" id="UP000297814">
    <property type="component" value="Unassembled WGS sequence"/>
</dbReference>
<proteinExistence type="predicted"/>
<evidence type="ECO:0000313" key="3">
    <source>
        <dbReference type="Proteomes" id="UP000297814"/>
    </source>
</evidence>
<name>A0A4Z1GAE7_9HELO</name>
<feature type="compositionally biased region" description="Acidic residues" evidence="1">
    <location>
        <begin position="68"/>
        <end position="88"/>
    </location>
</feature>
<organism evidence="2 3">
    <name type="scientific">Botrytis hyacinthi</name>
    <dbReference type="NCBI Taxonomy" id="278943"/>
    <lineage>
        <taxon>Eukaryota</taxon>
        <taxon>Fungi</taxon>
        <taxon>Dikarya</taxon>
        <taxon>Ascomycota</taxon>
        <taxon>Pezizomycotina</taxon>
        <taxon>Leotiomycetes</taxon>
        <taxon>Helotiales</taxon>
        <taxon>Sclerotiniaceae</taxon>
        <taxon>Botrytis</taxon>
    </lineage>
</organism>
<dbReference type="EMBL" id="PQXK01000273">
    <property type="protein sequence ID" value="TGO33008.1"/>
    <property type="molecule type" value="Genomic_DNA"/>
</dbReference>
<keyword evidence="3" id="KW-1185">Reference proteome</keyword>
<comment type="caution">
    <text evidence="2">The sequence shown here is derived from an EMBL/GenBank/DDBJ whole genome shotgun (WGS) entry which is preliminary data.</text>
</comment>
<accession>A0A4Z1GAE7</accession>
<evidence type="ECO:0000256" key="1">
    <source>
        <dbReference type="SAM" id="MobiDB-lite"/>
    </source>
</evidence>
<evidence type="ECO:0000313" key="2">
    <source>
        <dbReference type="EMBL" id="TGO33008.1"/>
    </source>
</evidence>
<sequence>MDIENDGPRAPVDVQQIKAVRHYRRSKILPFGRDIYEYLCNAGTLTRYWVQTADSRVLLPKPKHLAWNEEEEEEEEEDDDDEAEEADEEQGRKLLWTLTPACLKVTMSHSSSCSW</sequence>
<feature type="region of interest" description="Disordered" evidence="1">
    <location>
        <begin position="65"/>
        <end position="93"/>
    </location>
</feature>
<reference evidence="2 3" key="1">
    <citation type="submission" date="2017-12" db="EMBL/GenBank/DDBJ databases">
        <title>Comparative genomics of Botrytis spp.</title>
        <authorList>
            <person name="Valero-Jimenez C.A."/>
            <person name="Tapia P."/>
            <person name="Veloso J."/>
            <person name="Silva-Moreno E."/>
            <person name="Staats M."/>
            <person name="Valdes J.H."/>
            <person name="Van Kan J.A.L."/>
        </authorList>
    </citation>
    <scope>NUCLEOTIDE SEQUENCE [LARGE SCALE GENOMIC DNA]</scope>
    <source>
        <strain evidence="2 3">Bh0001</strain>
    </source>
</reference>
<protein>
    <submittedName>
        <fullName evidence="2">Uncharacterized protein</fullName>
    </submittedName>
</protein>
<gene>
    <name evidence="2" type="ORF">BHYA_0273g00020</name>
</gene>